<sequence length="478" mass="51665">MTTPTRAVVLGGGWAGMLTAHVLARHLESVTVVERDILPDGPHHRKGQPQARHVHVLWSSGAGIVENLLPGTAERLMAAGARRIGFQRDLVTLTAWGWQYRFPATAYAMMCTRPLLDWVVRDRILSGGRIEVEHGTEAVELAGDRSQVTGVRVRDTGGGEPRLLEADLVVDATGRASRLGHWLAALGLPAVEQDVVDAGIGYATRMFKAPEGADGNFPAVQVAADPLTRQPGRFGVVYPQEGGRWLVTLTSTRGAPLPSDEDEFTGYAKVLRHSIVSDLMSVAEPISPIFQSHSGANRRMYPERMPRWPEGLLILGDSLAAFNPVYGHGMSAAARAAEALDKQLARDGFGEGGTRQVQRALSEVVDDPWIMAGLNDIQYVNCRNLSSDPRLTGPDVAERLRFSDFLSGKSIRSPKVCEVTTGVLSLNAPQKALGDSRFLSLLRTDTSYPELVEPPFHPEELEMVGLKPSGIAAKGALG</sequence>
<keyword evidence="3" id="KW-1185">Reference proteome</keyword>
<dbReference type="Gene3D" id="3.50.50.60">
    <property type="entry name" value="FAD/NAD(P)-binding domain"/>
    <property type="match status" value="1"/>
</dbReference>
<accession>A0A1R1SGS7</accession>
<dbReference type="InterPro" id="IPR036188">
    <property type="entry name" value="FAD/NAD-bd_sf"/>
</dbReference>
<dbReference type="GO" id="GO:0071949">
    <property type="term" value="F:FAD binding"/>
    <property type="evidence" value="ECO:0007669"/>
    <property type="project" value="InterPro"/>
</dbReference>
<dbReference type="SUPFAM" id="SSF51905">
    <property type="entry name" value="FAD/NAD(P)-binding domain"/>
    <property type="match status" value="1"/>
</dbReference>
<dbReference type="RefSeq" id="WP_065957888.1">
    <property type="nucleotide sequence ID" value="NZ_ASQP01000310.1"/>
</dbReference>
<dbReference type="STRING" id="67365.GCA_001704635_04722"/>
<dbReference type="AlphaFoldDB" id="A0A1R1SGS7"/>
<reference evidence="2 3" key="1">
    <citation type="submission" date="2013-05" db="EMBL/GenBank/DDBJ databases">
        <title>Genome sequence of Streptomyces sparsogenes DSM 40356.</title>
        <authorList>
            <person name="Coyne S."/>
            <person name="Seebeck F.P."/>
        </authorList>
    </citation>
    <scope>NUCLEOTIDE SEQUENCE [LARGE SCALE GENOMIC DNA]</scope>
    <source>
        <strain evidence="2 3">DSM 40356</strain>
    </source>
</reference>
<evidence type="ECO:0000313" key="3">
    <source>
        <dbReference type="Proteomes" id="UP000186168"/>
    </source>
</evidence>
<feature type="domain" description="FAD-binding" evidence="1">
    <location>
        <begin position="5"/>
        <end position="353"/>
    </location>
</feature>
<organism evidence="2 3">
    <name type="scientific">Streptomyces sparsogenes DSM 40356</name>
    <dbReference type="NCBI Taxonomy" id="1331668"/>
    <lineage>
        <taxon>Bacteria</taxon>
        <taxon>Bacillati</taxon>
        <taxon>Actinomycetota</taxon>
        <taxon>Actinomycetes</taxon>
        <taxon>Kitasatosporales</taxon>
        <taxon>Streptomycetaceae</taxon>
        <taxon>Streptomyces</taxon>
    </lineage>
</organism>
<dbReference type="PANTHER" id="PTHR43422">
    <property type="entry name" value="THIAMINE THIAZOLE SYNTHASE"/>
    <property type="match status" value="1"/>
</dbReference>
<proteinExistence type="predicted"/>
<dbReference type="PANTHER" id="PTHR43422:SF3">
    <property type="entry name" value="THIAMINE THIAZOLE SYNTHASE"/>
    <property type="match status" value="1"/>
</dbReference>
<comment type="caution">
    <text evidence="2">The sequence shown here is derived from an EMBL/GenBank/DDBJ whole genome shotgun (WGS) entry which is preliminary data.</text>
</comment>
<dbReference type="Proteomes" id="UP000186168">
    <property type="component" value="Unassembled WGS sequence"/>
</dbReference>
<gene>
    <name evidence="2" type="ORF">SPAR_22167</name>
</gene>
<name>A0A1R1SGS7_9ACTN</name>
<dbReference type="EMBL" id="ASQP01000310">
    <property type="protein sequence ID" value="OMI37219.1"/>
    <property type="molecule type" value="Genomic_DNA"/>
</dbReference>
<evidence type="ECO:0000313" key="2">
    <source>
        <dbReference type="EMBL" id="OMI37219.1"/>
    </source>
</evidence>
<evidence type="ECO:0000259" key="1">
    <source>
        <dbReference type="Pfam" id="PF01494"/>
    </source>
</evidence>
<dbReference type="Pfam" id="PF01494">
    <property type="entry name" value="FAD_binding_3"/>
    <property type="match status" value="1"/>
</dbReference>
<dbReference type="GeneID" id="96741186"/>
<dbReference type="InterPro" id="IPR002938">
    <property type="entry name" value="FAD-bd"/>
</dbReference>
<protein>
    <submittedName>
        <fullName evidence="2">Putative epoxidase</fullName>
    </submittedName>
</protein>